<dbReference type="RefSeq" id="WP_166936368.1">
    <property type="nucleotide sequence ID" value="NZ_BAAADD010000007.1"/>
</dbReference>
<comment type="similarity">
    <text evidence="1 2">Belongs to the enoyl-CoA hydratase/isomerase family.</text>
</comment>
<sequence length="273" mass="28093">MSRSVYAEKIGAVTTVILDRPEAGNTLDRTAADALAEAFAAFEEDTAARAAVLWGAGGNFSAGLDLAAMSGGRGNRLAFPAKHPDPLTCDAPMGPTRMRLSKPVIAAVAGLATGGGLELALWCDLRIAEEDAVFGADNRRSGLPMMDGGTVRLPRLVGQSHALDIILTGRPVGAREALAMGLVNRVVTPGTSRREAESLAAAMVALPQASLGSDRSSVYEQFDLAFTAAMENEFVHGMKALASGEGRRGAALFAAGAASGQDFGRNAGVPGIK</sequence>
<dbReference type="Gene3D" id="1.10.287.2460">
    <property type="match status" value="1"/>
</dbReference>
<dbReference type="InterPro" id="IPR018376">
    <property type="entry name" value="Enoyl-CoA_hyd/isom_CS"/>
</dbReference>
<gene>
    <name evidence="3" type="ORF">GCM10008942_27110</name>
</gene>
<dbReference type="InterPro" id="IPR001753">
    <property type="entry name" value="Enoyl-CoA_hydra/iso"/>
</dbReference>
<dbReference type="NCBIfam" id="NF006108">
    <property type="entry name" value="PRK08259.1"/>
    <property type="match status" value="1"/>
</dbReference>
<proteinExistence type="inferred from homology"/>
<dbReference type="CDD" id="cd06558">
    <property type="entry name" value="crotonase-like"/>
    <property type="match status" value="1"/>
</dbReference>
<dbReference type="Gene3D" id="3.90.226.10">
    <property type="entry name" value="2-enoyl-CoA Hydratase, Chain A, domain 1"/>
    <property type="match status" value="1"/>
</dbReference>
<dbReference type="PROSITE" id="PS00166">
    <property type="entry name" value="ENOYL_COA_HYDRATASE"/>
    <property type="match status" value="1"/>
</dbReference>
<organism evidence="3 4">
    <name type="scientific">Rhizomicrobium electricum</name>
    <dbReference type="NCBI Taxonomy" id="480070"/>
    <lineage>
        <taxon>Bacteria</taxon>
        <taxon>Pseudomonadati</taxon>
        <taxon>Pseudomonadota</taxon>
        <taxon>Alphaproteobacteria</taxon>
        <taxon>Micropepsales</taxon>
        <taxon>Micropepsaceae</taxon>
        <taxon>Rhizomicrobium</taxon>
    </lineage>
</organism>
<evidence type="ECO:0000313" key="4">
    <source>
        <dbReference type="Proteomes" id="UP001499951"/>
    </source>
</evidence>
<dbReference type="SUPFAM" id="SSF52096">
    <property type="entry name" value="ClpP/crotonase"/>
    <property type="match status" value="1"/>
</dbReference>
<keyword evidence="4" id="KW-1185">Reference proteome</keyword>
<evidence type="ECO:0000256" key="1">
    <source>
        <dbReference type="ARBA" id="ARBA00005254"/>
    </source>
</evidence>
<dbReference type="Proteomes" id="UP001499951">
    <property type="component" value="Unassembled WGS sequence"/>
</dbReference>
<reference evidence="3 4" key="1">
    <citation type="journal article" date="2019" name="Int. J. Syst. Evol. Microbiol.">
        <title>The Global Catalogue of Microorganisms (GCM) 10K type strain sequencing project: providing services to taxonomists for standard genome sequencing and annotation.</title>
        <authorList>
            <consortium name="The Broad Institute Genomics Platform"/>
            <consortium name="The Broad Institute Genome Sequencing Center for Infectious Disease"/>
            <person name="Wu L."/>
            <person name="Ma J."/>
        </authorList>
    </citation>
    <scope>NUCLEOTIDE SEQUENCE [LARGE SCALE GENOMIC DNA]</scope>
    <source>
        <strain evidence="3 4">JCM 15089</strain>
    </source>
</reference>
<protein>
    <submittedName>
        <fullName evidence="3">Crotonase/enoyl-CoA hydratase family protein</fullName>
    </submittedName>
</protein>
<dbReference type="PANTHER" id="PTHR43802:SF1">
    <property type="entry name" value="IP11341P-RELATED"/>
    <property type="match status" value="1"/>
</dbReference>
<evidence type="ECO:0000256" key="2">
    <source>
        <dbReference type="RuleBase" id="RU003707"/>
    </source>
</evidence>
<accession>A0ABN1EX62</accession>
<evidence type="ECO:0000313" key="3">
    <source>
        <dbReference type="EMBL" id="GAA0576813.1"/>
    </source>
</evidence>
<dbReference type="PANTHER" id="PTHR43802">
    <property type="entry name" value="ENOYL-COA HYDRATASE"/>
    <property type="match status" value="1"/>
</dbReference>
<dbReference type="InterPro" id="IPR029045">
    <property type="entry name" value="ClpP/crotonase-like_dom_sf"/>
</dbReference>
<dbReference type="EMBL" id="BAAADD010000007">
    <property type="protein sequence ID" value="GAA0576813.1"/>
    <property type="molecule type" value="Genomic_DNA"/>
</dbReference>
<comment type="caution">
    <text evidence="3">The sequence shown here is derived from an EMBL/GenBank/DDBJ whole genome shotgun (WGS) entry which is preliminary data.</text>
</comment>
<name>A0ABN1EX62_9PROT</name>
<dbReference type="Pfam" id="PF00378">
    <property type="entry name" value="ECH_1"/>
    <property type="match status" value="1"/>
</dbReference>